<keyword evidence="3" id="KW-1185">Reference proteome</keyword>
<dbReference type="Pfam" id="PF06017">
    <property type="entry name" value="Myosin_TH1"/>
    <property type="match status" value="1"/>
</dbReference>
<name>A0AAE0EUV7_9CHLO</name>
<sequence length="606" mass="68178">MMTGLPNGLPGVMGILSEDFGANLDADFFLALQAHLRGHPNFTPCAAPSKFSVGSEFRLVAHGREVVYTTKGLRDANTGVAEGLLKNIGLQEAVTRVERASAGGPSTVPGSGTTNWASWSYNRGEELMAMLESCHVHAVQCLKPDPMVLDRRDCKSAHLQDQCSSMPLAEIQRVRQSSYCHRLPFEWVLARYRVCGLKKQLGETFGVYKVGSEIGRQKAVASLMSRILKEHTIHLSHRGMTVFRYTASHEIGKVKLCIQDSQMLSILEELRPIAAARTIQRAWRIHRHPNMRLSVLIRRDLGSALYQRGSPAFQRCDALSQNTEGVSYAKQIAAVNLIAAAWKGHQLRKQMTKEQGLQFDRAARMNNKYMGLKLRRKISVDPLWRKIGFALAIQKTDPRILALLEENRDRTQIVFGARVTKINHVSKAQHRILIISQQQIYMLDKDFDTDTQFPTLKVMLSSSIKGKGRVKRVLPVSCVKALVLSVHQDNMVVIRVAEIEYDILFFSDLKMEIVETIKGCFRDRMGTDLRIEFASDMCLYSPKKGLQLKIVFEGQDLPQNTEPDPPYQKHPSEANTLICYYRRAKYGLQSGVSDSQAIQLALSQIQ</sequence>
<dbReference type="Proteomes" id="UP001190700">
    <property type="component" value="Unassembled WGS sequence"/>
</dbReference>
<gene>
    <name evidence="2" type="ORF">CYMTET_49293</name>
</gene>
<evidence type="ECO:0000313" key="2">
    <source>
        <dbReference type="EMBL" id="KAK3240907.1"/>
    </source>
</evidence>
<feature type="domain" description="TH1" evidence="1">
    <location>
        <begin position="373"/>
        <end position="582"/>
    </location>
</feature>
<proteinExistence type="predicted"/>
<reference evidence="2 3" key="1">
    <citation type="journal article" date="2015" name="Genome Biol. Evol.">
        <title>Comparative Genomics of a Bacterivorous Green Alga Reveals Evolutionary Causalities and Consequences of Phago-Mixotrophic Mode of Nutrition.</title>
        <authorList>
            <person name="Burns J.A."/>
            <person name="Paasch A."/>
            <person name="Narechania A."/>
            <person name="Kim E."/>
        </authorList>
    </citation>
    <scope>NUCLEOTIDE SEQUENCE [LARGE SCALE GENOMIC DNA]</scope>
    <source>
        <strain evidence="2 3">PLY_AMNH</strain>
    </source>
</reference>
<dbReference type="PANTHER" id="PTHR34969">
    <property type="entry name" value="OS01G0621700 PROTEIN"/>
    <property type="match status" value="1"/>
</dbReference>
<dbReference type="PANTHER" id="PTHR34969:SF1">
    <property type="entry name" value="TH1 DOMAIN-CONTAINING PROTEIN"/>
    <property type="match status" value="1"/>
</dbReference>
<dbReference type="InterPro" id="IPR010926">
    <property type="entry name" value="Myosin_TH1"/>
</dbReference>
<dbReference type="InterPro" id="IPR027417">
    <property type="entry name" value="P-loop_NTPase"/>
</dbReference>
<dbReference type="EMBL" id="LGRX02033520">
    <property type="protein sequence ID" value="KAK3240907.1"/>
    <property type="molecule type" value="Genomic_DNA"/>
</dbReference>
<accession>A0AAE0EUV7</accession>
<organism evidence="2 3">
    <name type="scientific">Cymbomonas tetramitiformis</name>
    <dbReference type="NCBI Taxonomy" id="36881"/>
    <lineage>
        <taxon>Eukaryota</taxon>
        <taxon>Viridiplantae</taxon>
        <taxon>Chlorophyta</taxon>
        <taxon>Pyramimonadophyceae</taxon>
        <taxon>Pyramimonadales</taxon>
        <taxon>Pyramimonadaceae</taxon>
        <taxon>Cymbomonas</taxon>
    </lineage>
</organism>
<dbReference type="PROSITE" id="PS51757">
    <property type="entry name" value="TH1"/>
    <property type="match status" value="1"/>
</dbReference>
<protein>
    <recommendedName>
        <fullName evidence="1">TH1 domain-containing protein</fullName>
    </recommendedName>
</protein>
<evidence type="ECO:0000259" key="1">
    <source>
        <dbReference type="PROSITE" id="PS51757"/>
    </source>
</evidence>
<dbReference type="AlphaFoldDB" id="A0AAE0EUV7"/>
<evidence type="ECO:0000313" key="3">
    <source>
        <dbReference type="Proteomes" id="UP001190700"/>
    </source>
</evidence>
<dbReference type="GO" id="GO:0003774">
    <property type="term" value="F:cytoskeletal motor activity"/>
    <property type="evidence" value="ECO:0007669"/>
    <property type="project" value="InterPro"/>
</dbReference>
<dbReference type="GO" id="GO:0016459">
    <property type="term" value="C:myosin complex"/>
    <property type="evidence" value="ECO:0007669"/>
    <property type="project" value="InterPro"/>
</dbReference>
<comment type="caution">
    <text evidence="2">The sequence shown here is derived from an EMBL/GenBank/DDBJ whole genome shotgun (WGS) entry which is preliminary data.</text>
</comment>
<dbReference type="SUPFAM" id="SSF52540">
    <property type="entry name" value="P-loop containing nucleoside triphosphate hydrolases"/>
    <property type="match status" value="1"/>
</dbReference>